<dbReference type="RefSeq" id="XP_030043188.1">
    <property type="nucleotide sequence ID" value="XM_030187328.1"/>
</dbReference>
<dbReference type="GO" id="GO:0016567">
    <property type="term" value="P:protein ubiquitination"/>
    <property type="evidence" value="ECO:0007669"/>
    <property type="project" value="TreeGrafter"/>
</dbReference>
<name>A0A6P7WS25_9AMPH</name>
<dbReference type="CTD" id="284023"/>
<dbReference type="SUPFAM" id="SSF57850">
    <property type="entry name" value="RING/U-box"/>
    <property type="match status" value="1"/>
</dbReference>
<evidence type="ECO:0000313" key="7">
    <source>
        <dbReference type="Proteomes" id="UP000515156"/>
    </source>
</evidence>
<organism evidence="7 8">
    <name type="scientific">Microcaecilia unicolor</name>
    <dbReference type="NCBI Taxonomy" id="1415580"/>
    <lineage>
        <taxon>Eukaryota</taxon>
        <taxon>Metazoa</taxon>
        <taxon>Chordata</taxon>
        <taxon>Craniata</taxon>
        <taxon>Vertebrata</taxon>
        <taxon>Euteleostomi</taxon>
        <taxon>Amphibia</taxon>
        <taxon>Gymnophiona</taxon>
        <taxon>Siphonopidae</taxon>
        <taxon>Microcaecilia</taxon>
    </lineage>
</organism>
<dbReference type="GeneID" id="115457751"/>
<dbReference type="Proteomes" id="UP000515156">
    <property type="component" value="Chromosome 14"/>
</dbReference>
<keyword evidence="3" id="KW-0862">Zinc</keyword>
<feature type="region of interest" description="Disordered" evidence="5">
    <location>
        <begin position="83"/>
        <end position="102"/>
    </location>
</feature>
<dbReference type="GO" id="GO:0008270">
    <property type="term" value="F:zinc ion binding"/>
    <property type="evidence" value="ECO:0007669"/>
    <property type="project" value="UniProtKB-KW"/>
</dbReference>
<dbReference type="PROSITE" id="PS50089">
    <property type="entry name" value="ZF_RING_2"/>
    <property type="match status" value="1"/>
</dbReference>
<evidence type="ECO:0000256" key="1">
    <source>
        <dbReference type="ARBA" id="ARBA00022723"/>
    </source>
</evidence>
<keyword evidence="7" id="KW-1185">Reference proteome</keyword>
<dbReference type="InterPro" id="IPR051435">
    <property type="entry name" value="RING_finger_E3_ubiq-ligases"/>
</dbReference>
<dbReference type="Gene3D" id="3.30.40.10">
    <property type="entry name" value="Zinc/RING finger domain, C3HC4 (zinc finger)"/>
    <property type="match status" value="1"/>
</dbReference>
<reference evidence="8" key="1">
    <citation type="submission" date="2025-08" db="UniProtKB">
        <authorList>
            <consortium name="RefSeq"/>
        </authorList>
    </citation>
    <scope>IDENTIFICATION</scope>
</reference>
<sequence length="148" mass="16521">MEVEDSECPVCYRSFDRQSRAPRRLGRCLCPHALCTRCLQELAARWPAVVACPFCRAPAPLPAGGVTALPLDLGIWERLAAEKEEEEDGGCDKDTTDRGKSVASKRSFWKAARGLWRKALCAPARSTRRPAIDPKELRDLALMNCYIM</sequence>
<dbReference type="PANTHER" id="PTHR22791:SF14">
    <property type="entry name" value="RING FINGER PROTEIN 227"/>
    <property type="match status" value="1"/>
</dbReference>
<feature type="domain" description="RING-type" evidence="6">
    <location>
        <begin position="8"/>
        <end position="56"/>
    </location>
</feature>
<dbReference type="KEGG" id="muo:115457751"/>
<keyword evidence="2 4" id="KW-0863">Zinc-finger</keyword>
<evidence type="ECO:0000256" key="3">
    <source>
        <dbReference type="ARBA" id="ARBA00022833"/>
    </source>
</evidence>
<evidence type="ECO:0000256" key="2">
    <source>
        <dbReference type="ARBA" id="ARBA00022771"/>
    </source>
</evidence>
<dbReference type="InParanoid" id="A0A6P7WS25"/>
<protein>
    <submittedName>
        <fullName evidence="8">RING finger protein 227</fullName>
    </submittedName>
</protein>
<evidence type="ECO:0000256" key="4">
    <source>
        <dbReference type="PROSITE-ProRule" id="PRU00175"/>
    </source>
</evidence>
<dbReference type="InterPro" id="IPR013083">
    <property type="entry name" value="Znf_RING/FYVE/PHD"/>
</dbReference>
<dbReference type="AlphaFoldDB" id="A0A6P7WS25"/>
<dbReference type="OrthoDB" id="252722at2759"/>
<dbReference type="PANTHER" id="PTHR22791">
    <property type="entry name" value="RING-TYPE DOMAIN-CONTAINING PROTEIN"/>
    <property type="match status" value="1"/>
</dbReference>
<dbReference type="InterPro" id="IPR017907">
    <property type="entry name" value="Znf_RING_CS"/>
</dbReference>
<gene>
    <name evidence="8" type="primary">RNF227</name>
</gene>
<evidence type="ECO:0000259" key="6">
    <source>
        <dbReference type="PROSITE" id="PS50089"/>
    </source>
</evidence>
<keyword evidence="1" id="KW-0479">Metal-binding</keyword>
<evidence type="ECO:0000256" key="5">
    <source>
        <dbReference type="SAM" id="MobiDB-lite"/>
    </source>
</evidence>
<accession>A0A6P7WS25</accession>
<proteinExistence type="predicted"/>
<evidence type="ECO:0000313" key="8">
    <source>
        <dbReference type="RefSeq" id="XP_030043188.1"/>
    </source>
</evidence>
<dbReference type="FunCoup" id="A0A6P7WS25">
    <property type="interactions" value="39"/>
</dbReference>
<dbReference type="PROSITE" id="PS00518">
    <property type="entry name" value="ZF_RING_1"/>
    <property type="match status" value="1"/>
</dbReference>
<dbReference type="InterPro" id="IPR001841">
    <property type="entry name" value="Znf_RING"/>
</dbReference>
<dbReference type="GO" id="GO:0061630">
    <property type="term" value="F:ubiquitin protein ligase activity"/>
    <property type="evidence" value="ECO:0007669"/>
    <property type="project" value="TreeGrafter"/>
</dbReference>
<feature type="compositionally biased region" description="Basic and acidic residues" evidence="5">
    <location>
        <begin position="90"/>
        <end position="100"/>
    </location>
</feature>